<protein>
    <submittedName>
        <fullName evidence="4">Methyltransferase domain-containing protein</fullName>
    </submittedName>
</protein>
<dbReference type="SUPFAM" id="SSF53335">
    <property type="entry name" value="S-adenosyl-L-methionine-dependent methyltransferases"/>
    <property type="match status" value="1"/>
</dbReference>
<evidence type="ECO:0000256" key="2">
    <source>
        <dbReference type="ARBA" id="ARBA00022679"/>
    </source>
</evidence>
<evidence type="ECO:0000259" key="3">
    <source>
        <dbReference type="Pfam" id="PF13649"/>
    </source>
</evidence>
<evidence type="ECO:0000313" key="5">
    <source>
        <dbReference type="Proteomes" id="UP001342826"/>
    </source>
</evidence>
<dbReference type="Gene3D" id="2.20.25.110">
    <property type="entry name" value="S-adenosyl-L-methionine-dependent methyltransferases"/>
    <property type="match status" value="1"/>
</dbReference>
<dbReference type="CDD" id="cd02440">
    <property type="entry name" value="AdoMet_MTases"/>
    <property type="match status" value="1"/>
</dbReference>
<accession>A0ABU6NYP6</accession>
<dbReference type="InterPro" id="IPR029063">
    <property type="entry name" value="SAM-dependent_MTases_sf"/>
</dbReference>
<gene>
    <name evidence="4" type="ORF">P9271_06625</name>
</gene>
<feature type="domain" description="Methyltransferase" evidence="3">
    <location>
        <begin position="40"/>
        <end position="136"/>
    </location>
</feature>
<dbReference type="PANTHER" id="PTHR43861">
    <property type="entry name" value="TRANS-ACONITATE 2-METHYLTRANSFERASE-RELATED"/>
    <property type="match status" value="1"/>
</dbReference>
<keyword evidence="2" id="KW-0808">Transferase</keyword>
<comment type="caution">
    <text evidence="4">The sequence shown here is derived from an EMBL/GenBank/DDBJ whole genome shotgun (WGS) entry which is preliminary data.</text>
</comment>
<sequence length="248" mass="28801">MIYKGFASIYDYLMDDAPYDLWQSYIEEIISTYCNSGKKILDIGCGTGEIAIRLAKQGFEVTGVDLSEEMLTVANAKAAENKVKLFLLEQDMRSLEGFEQAFDTAIICCDSLNYLETEEDVKRTFKAVSDHLAKNGLLIFDVHSLYKINHIFANATFTDQDEEVSYIWNSYLADEPNSIEHDLTFFVKEGHLYERYDEVHYQRTFKEEQYVRWLEDANFKVVQINADFSVQSKPNEQSERIFFVAQLR</sequence>
<dbReference type="Proteomes" id="UP001342826">
    <property type="component" value="Unassembled WGS sequence"/>
</dbReference>
<dbReference type="Gene3D" id="3.40.50.150">
    <property type="entry name" value="Vaccinia Virus protein VP39"/>
    <property type="match status" value="1"/>
</dbReference>
<dbReference type="GO" id="GO:0032259">
    <property type="term" value="P:methylation"/>
    <property type="evidence" value="ECO:0007669"/>
    <property type="project" value="UniProtKB-KW"/>
</dbReference>
<dbReference type="EMBL" id="JARTFS010000005">
    <property type="protein sequence ID" value="MED4401006.1"/>
    <property type="molecule type" value="Genomic_DNA"/>
</dbReference>
<dbReference type="Pfam" id="PF13649">
    <property type="entry name" value="Methyltransf_25"/>
    <property type="match status" value="1"/>
</dbReference>
<evidence type="ECO:0000313" key="4">
    <source>
        <dbReference type="EMBL" id="MED4401006.1"/>
    </source>
</evidence>
<proteinExistence type="predicted"/>
<dbReference type="GO" id="GO:0008168">
    <property type="term" value="F:methyltransferase activity"/>
    <property type="evidence" value="ECO:0007669"/>
    <property type="project" value="UniProtKB-KW"/>
</dbReference>
<reference evidence="4 5" key="1">
    <citation type="submission" date="2023-03" db="EMBL/GenBank/DDBJ databases">
        <title>Bacillus Genome Sequencing.</title>
        <authorList>
            <person name="Dunlap C."/>
        </authorList>
    </citation>
    <scope>NUCLEOTIDE SEQUENCE [LARGE SCALE GENOMIC DNA]</scope>
    <source>
        <strain evidence="4 5">NRS-1717</strain>
    </source>
</reference>
<evidence type="ECO:0000256" key="1">
    <source>
        <dbReference type="ARBA" id="ARBA00022603"/>
    </source>
</evidence>
<dbReference type="RefSeq" id="WP_328015027.1">
    <property type="nucleotide sequence ID" value="NZ_JARTFS010000005.1"/>
</dbReference>
<keyword evidence="1 4" id="KW-0489">Methyltransferase</keyword>
<dbReference type="PANTHER" id="PTHR43861:SF1">
    <property type="entry name" value="TRANS-ACONITATE 2-METHYLTRANSFERASE"/>
    <property type="match status" value="1"/>
</dbReference>
<dbReference type="InterPro" id="IPR041698">
    <property type="entry name" value="Methyltransf_25"/>
</dbReference>
<name>A0ABU6NYP6_9BACI</name>
<keyword evidence="5" id="KW-1185">Reference proteome</keyword>
<organism evidence="4 5">
    <name type="scientific">Metabacillus fastidiosus</name>
    <dbReference type="NCBI Taxonomy" id="1458"/>
    <lineage>
        <taxon>Bacteria</taxon>
        <taxon>Bacillati</taxon>
        <taxon>Bacillota</taxon>
        <taxon>Bacilli</taxon>
        <taxon>Bacillales</taxon>
        <taxon>Bacillaceae</taxon>
        <taxon>Metabacillus</taxon>
    </lineage>
</organism>